<dbReference type="KEGG" id="ptm:GSPATT00030710001"/>
<organism evidence="2 3">
    <name type="scientific">Paramecium tetraurelia</name>
    <dbReference type="NCBI Taxonomy" id="5888"/>
    <lineage>
        <taxon>Eukaryota</taxon>
        <taxon>Sar</taxon>
        <taxon>Alveolata</taxon>
        <taxon>Ciliophora</taxon>
        <taxon>Intramacronucleata</taxon>
        <taxon>Oligohymenophorea</taxon>
        <taxon>Peniculida</taxon>
        <taxon>Parameciidae</taxon>
        <taxon>Paramecium</taxon>
    </lineage>
</organism>
<dbReference type="InterPro" id="IPR011989">
    <property type="entry name" value="ARM-like"/>
</dbReference>
<dbReference type="HOGENOM" id="CLU_589845_0_0_1"/>
<dbReference type="Gene3D" id="1.25.10.10">
    <property type="entry name" value="Leucine-rich Repeat Variant"/>
    <property type="match status" value="1"/>
</dbReference>
<dbReference type="GO" id="GO:0006606">
    <property type="term" value="P:protein import into nucleus"/>
    <property type="evidence" value="ECO:0007669"/>
    <property type="project" value="InterPro"/>
</dbReference>
<dbReference type="InParanoid" id="A0BNF5"/>
<dbReference type="Pfam" id="PF01749">
    <property type="entry name" value="IBB"/>
    <property type="match status" value="1"/>
</dbReference>
<sequence length="486" mass="56783">MIVKQKREIFHVQLRRNQREQIFSKKRILDLPQQQQQQGTSEQAIILLKGGMSNQMSLSEMFQELHQLLPKYGDLHLKTLPYIIQGVKKYLQDADSSLLYMNDEDREMSEYTVLEILQYLGSLTYHIKVEFDLENLIDMLVAILNSTDEFKLIERVCQVFQNLLFDFEDASPYLLKCEIVTKLANKFLDCNVSYDLNNLAPMFRVLQQLDGVNYYDFNQIHPLLHRLQNDSKVDTQMYCEIIEGFFAFLIKCTNQLSVQDDSQKLLQFQLFNKLFEFQYVNWSVSLVFKYKNQKKLVSVIYSFLQNLSQGDCGKKLISQGVLTAINEHLADKSVSQNQLYSILTNLIVDDFDSVMKNGILKKVHSQFEQGFYSADYINELMYCISTAFYTASESQILELIKLRLADCLVLYISQQPMELLDLELCSAIFSAIHSVFVKQPQKSVYSLKKKLRNDSIFLARSSQIYDISQKDENEYEEMVKYLNKND</sequence>
<dbReference type="Proteomes" id="UP000000600">
    <property type="component" value="Unassembled WGS sequence"/>
</dbReference>
<protein>
    <recommendedName>
        <fullName evidence="1">IBB domain-containing protein</fullName>
    </recommendedName>
</protein>
<dbReference type="OMA" id="FEDASPY"/>
<reference evidence="2 3" key="1">
    <citation type="journal article" date="2006" name="Nature">
        <title>Global trends of whole-genome duplications revealed by the ciliate Paramecium tetraurelia.</title>
        <authorList>
            <consortium name="Genoscope"/>
            <person name="Aury J.-M."/>
            <person name="Jaillon O."/>
            <person name="Duret L."/>
            <person name="Noel B."/>
            <person name="Jubin C."/>
            <person name="Porcel B.M."/>
            <person name="Segurens B."/>
            <person name="Daubin V."/>
            <person name="Anthouard V."/>
            <person name="Aiach N."/>
            <person name="Arnaiz O."/>
            <person name="Billaut A."/>
            <person name="Beisson J."/>
            <person name="Blanc I."/>
            <person name="Bouhouche K."/>
            <person name="Camara F."/>
            <person name="Duharcourt S."/>
            <person name="Guigo R."/>
            <person name="Gogendeau D."/>
            <person name="Katinka M."/>
            <person name="Keller A.-M."/>
            <person name="Kissmehl R."/>
            <person name="Klotz C."/>
            <person name="Koll F."/>
            <person name="Le Moue A."/>
            <person name="Lepere C."/>
            <person name="Malinsky S."/>
            <person name="Nowacki M."/>
            <person name="Nowak J.K."/>
            <person name="Plattner H."/>
            <person name="Poulain J."/>
            <person name="Ruiz F."/>
            <person name="Serrano V."/>
            <person name="Zagulski M."/>
            <person name="Dessen P."/>
            <person name="Betermier M."/>
            <person name="Weissenbach J."/>
            <person name="Scarpelli C."/>
            <person name="Schachter V."/>
            <person name="Sperling L."/>
            <person name="Meyer E."/>
            <person name="Cohen J."/>
            <person name="Wincker P."/>
        </authorList>
    </citation>
    <scope>NUCLEOTIDE SEQUENCE [LARGE SCALE GENOMIC DNA]</scope>
    <source>
        <strain evidence="2 3">Stock d4-2</strain>
    </source>
</reference>
<proteinExistence type="predicted"/>
<evidence type="ECO:0000259" key="1">
    <source>
        <dbReference type="Pfam" id="PF01749"/>
    </source>
</evidence>
<dbReference type="GeneID" id="5013254"/>
<dbReference type="SUPFAM" id="SSF48371">
    <property type="entry name" value="ARM repeat"/>
    <property type="match status" value="1"/>
</dbReference>
<gene>
    <name evidence="2" type="ORF">GSPATT00030710001</name>
</gene>
<evidence type="ECO:0000313" key="3">
    <source>
        <dbReference type="Proteomes" id="UP000000600"/>
    </source>
</evidence>
<name>A0BNF5_PARTE</name>
<dbReference type="OrthoDB" id="295733at2759"/>
<evidence type="ECO:0000313" key="2">
    <source>
        <dbReference type="EMBL" id="CAK60072.1"/>
    </source>
</evidence>
<dbReference type="RefSeq" id="XP_001427470.1">
    <property type="nucleotide sequence ID" value="XM_001427433.1"/>
</dbReference>
<dbReference type="InterPro" id="IPR016024">
    <property type="entry name" value="ARM-type_fold"/>
</dbReference>
<dbReference type="GO" id="GO:0061608">
    <property type="term" value="F:nuclear import signal receptor activity"/>
    <property type="evidence" value="ECO:0007669"/>
    <property type="project" value="InterPro"/>
</dbReference>
<dbReference type="InterPro" id="IPR002652">
    <property type="entry name" value="Importin-a_IBB"/>
</dbReference>
<keyword evidence="3" id="KW-1185">Reference proteome</keyword>
<dbReference type="AlphaFoldDB" id="A0BNF5"/>
<accession>A0BNF5</accession>
<feature type="domain" description="IBB" evidence="1">
    <location>
        <begin position="4"/>
        <end position="66"/>
    </location>
</feature>
<dbReference type="EMBL" id="CT868006">
    <property type="protein sequence ID" value="CAK60072.1"/>
    <property type="molecule type" value="Genomic_DNA"/>
</dbReference>